<accession>A0A3M7Q016</accession>
<protein>
    <submittedName>
        <fullName evidence="1">Uncharacterized protein</fullName>
    </submittedName>
</protein>
<reference evidence="1 2" key="1">
    <citation type="journal article" date="2018" name="Sci. Rep.">
        <title>Genomic signatures of local adaptation to the degree of environmental predictability in rotifers.</title>
        <authorList>
            <person name="Franch-Gras L."/>
            <person name="Hahn C."/>
            <person name="Garcia-Roger E.M."/>
            <person name="Carmona M.J."/>
            <person name="Serra M."/>
            <person name="Gomez A."/>
        </authorList>
    </citation>
    <scope>NUCLEOTIDE SEQUENCE [LARGE SCALE GENOMIC DNA]</scope>
    <source>
        <strain evidence="1">HYR1</strain>
    </source>
</reference>
<dbReference type="Proteomes" id="UP000276133">
    <property type="component" value="Unassembled WGS sequence"/>
</dbReference>
<name>A0A3M7Q016_BRAPC</name>
<comment type="caution">
    <text evidence="1">The sequence shown here is derived from an EMBL/GenBank/DDBJ whole genome shotgun (WGS) entry which is preliminary data.</text>
</comment>
<sequence length="232" mass="26486">MVSAHVVHHFDIKIGIQGLNTAQFVADFIAERLIWTYSVISDYLTKSADAISKRLKKVFSQQPELGVQIAVYIGIKAMNQSSFSTSGYNFSNLAGLIARMEWHMLIVERVNERQSLWFPHMYLLQRCDCSNLGTNARARHSDKELALRQISMSSISSLIDLWPTLGSISESMLTYWSQKNRATFSGCLRRKSFRMFSKVFVQRARAFFVKYKELFSIQSNTSVLVACVGLIF</sequence>
<organism evidence="1 2">
    <name type="scientific">Brachionus plicatilis</name>
    <name type="common">Marine rotifer</name>
    <name type="synonym">Brachionus muelleri</name>
    <dbReference type="NCBI Taxonomy" id="10195"/>
    <lineage>
        <taxon>Eukaryota</taxon>
        <taxon>Metazoa</taxon>
        <taxon>Spiralia</taxon>
        <taxon>Gnathifera</taxon>
        <taxon>Rotifera</taxon>
        <taxon>Eurotatoria</taxon>
        <taxon>Monogononta</taxon>
        <taxon>Pseudotrocha</taxon>
        <taxon>Ploima</taxon>
        <taxon>Brachionidae</taxon>
        <taxon>Brachionus</taxon>
    </lineage>
</organism>
<gene>
    <name evidence="1" type="ORF">BpHYR1_022481</name>
</gene>
<evidence type="ECO:0000313" key="1">
    <source>
        <dbReference type="EMBL" id="RNA04613.1"/>
    </source>
</evidence>
<evidence type="ECO:0000313" key="2">
    <source>
        <dbReference type="Proteomes" id="UP000276133"/>
    </source>
</evidence>
<keyword evidence="2" id="KW-1185">Reference proteome</keyword>
<proteinExistence type="predicted"/>
<dbReference type="AlphaFoldDB" id="A0A3M7Q016"/>
<dbReference type="EMBL" id="REGN01008024">
    <property type="protein sequence ID" value="RNA04613.1"/>
    <property type="molecule type" value="Genomic_DNA"/>
</dbReference>